<evidence type="ECO:0000313" key="8">
    <source>
        <dbReference type="Proteomes" id="UP000799537"/>
    </source>
</evidence>
<evidence type="ECO:0000256" key="3">
    <source>
        <dbReference type="ARBA" id="ARBA00022692"/>
    </source>
</evidence>
<accession>A0A6A6D601</accession>
<feature type="transmembrane region" description="Helical" evidence="6">
    <location>
        <begin position="492"/>
        <end position="512"/>
    </location>
</feature>
<feature type="transmembrane region" description="Helical" evidence="6">
    <location>
        <begin position="130"/>
        <end position="152"/>
    </location>
</feature>
<dbReference type="Proteomes" id="UP000799537">
    <property type="component" value="Unassembled WGS sequence"/>
</dbReference>
<dbReference type="AlphaFoldDB" id="A0A6A6D601"/>
<dbReference type="FunFam" id="1.10.4160.10:FF:000001">
    <property type="entry name" value="Uracil permease, putative"/>
    <property type="match status" value="1"/>
</dbReference>
<dbReference type="GO" id="GO:0015205">
    <property type="term" value="F:nucleobase transmembrane transporter activity"/>
    <property type="evidence" value="ECO:0007669"/>
    <property type="project" value="TreeGrafter"/>
</dbReference>
<feature type="transmembrane region" description="Helical" evidence="6">
    <location>
        <begin position="409"/>
        <end position="433"/>
    </location>
</feature>
<reference evidence="7" key="1">
    <citation type="journal article" date="2020" name="Stud. Mycol.">
        <title>101 Dothideomycetes genomes: a test case for predicting lifestyles and emergence of pathogens.</title>
        <authorList>
            <person name="Haridas S."/>
            <person name="Albert R."/>
            <person name="Binder M."/>
            <person name="Bloem J."/>
            <person name="Labutti K."/>
            <person name="Salamov A."/>
            <person name="Andreopoulos B."/>
            <person name="Baker S."/>
            <person name="Barry K."/>
            <person name="Bills G."/>
            <person name="Bluhm B."/>
            <person name="Cannon C."/>
            <person name="Castanera R."/>
            <person name="Culley D."/>
            <person name="Daum C."/>
            <person name="Ezra D."/>
            <person name="Gonzalez J."/>
            <person name="Henrissat B."/>
            <person name="Kuo A."/>
            <person name="Liang C."/>
            <person name="Lipzen A."/>
            <person name="Lutzoni F."/>
            <person name="Magnuson J."/>
            <person name="Mondo S."/>
            <person name="Nolan M."/>
            <person name="Ohm R."/>
            <person name="Pangilinan J."/>
            <person name="Park H.-J."/>
            <person name="Ramirez L."/>
            <person name="Alfaro M."/>
            <person name="Sun H."/>
            <person name="Tritt A."/>
            <person name="Yoshinaga Y."/>
            <person name="Zwiers L.-H."/>
            <person name="Turgeon B."/>
            <person name="Goodwin S."/>
            <person name="Spatafora J."/>
            <person name="Crous P."/>
            <person name="Grigoriev I."/>
        </authorList>
    </citation>
    <scope>NUCLEOTIDE SEQUENCE</scope>
    <source>
        <strain evidence="7">ATCC 36951</strain>
    </source>
</reference>
<proteinExistence type="inferred from homology"/>
<evidence type="ECO:0008006" key="9">
    <source>
        <dbReference type="Google" id="ProtNLM"/>
    </source>
</evidence>
<name>A0A6A6D601_ZASCE</name>
<keyword evidence="8" id="KW-1185">Reference proteome</keyword>
<protein>
    <recommendedName>
        <fullName evidence="9">NCS1 nucleoside transporter family</fullName>
    </recommendedName>
</protein>
<keyword evidence="3 6" id="KW-0812">Transmembrane</keyword>
<feature type="transmembrane region" description="Helical" evidence="6">
    <location>
        <begin position="297"/>
        <end position="320"/>
    </location>
</feature>
<dbReference type="Pfam" id="PF02133">
    <property type="entry name" value="Transp_cyt_pur"/>
    <property type="match status" value="1"/>
</dbReference>
<dbReference type="EMBL" id="ML993579">
    <property type="protein sequence ID" value="KAF2173642.1"/>
    <property type="molecule type" value="Genomic_DNA"/>
</dbReference>
<dbReference type="RefSeq" id="XP_033674531.1">
    <property type="nucleotide sequence ID" value="XM_033814958.1"/>
</dbReference>
<dbReference type="CDD" id="cd11482">
    <property type="entry name" value="SLC-NCS1sbd_NRT1-like"/>
    <property type="match status" value="1"/>
</dbReference>
<dbReference type="InterPro" id="IPR045225">
    <property type="entry name" value="Uracil/uridine/allantoin_perm"/>
</dbReference>
<feature type="transmembrane region" description="Helical" evidence="6">
    <location>
        <begin position="256"/>
        <end position="276"/>
    </location>
</feature>
<feature type="transmembrane region" description="Helical" evidence="6">
    <location>
        <begin position="96"/>
        <end position="118"/>
    </location>
</feature>
<evidence type="ECO:0000256" key="6">
    <source>
        <dbReference type="SAM" id="Phobius"/>
    </source>
</evidence>
<evidence type="ECO:0000256" key="2">
    <source>
        <dbReference type="ARBA" id="ARBA00008974"/>
    </source>
</evidence>
<feature type="transmembrane region" description="Helical" evidence="6">
    <location>
        <begin position="191"/>
        <end position="207"/>
    </location>
</feature>
<comment type="similarity">
    <text evidence="2">Belongs to the purine-cytosine permease (2.A.39) family.</text>
</comment>
<dbReference type="OrthoDB" id="2018619at2759"/>
<gene>
    <name evidence="7" type="ORF">M409DRAFT_61963</name>
</gene>
<dbReference type="GeneID" id="54568230"/>
<comment type="subcellular location">
    <subcellularLocation>
        <location evidence="1">Membrane</location>
        <topology evidence="1">Multi-pass membrane protein</topology>
    </subcellularLocation>
</comment>
<dbReference type="PANTHER" id="PTHR30618:SF0">
    <property type="entry name" value="PURINE-URACIL PERMEASE NCS1"/>
    <property type="match status" value="1"/>
</dbReference>
<sequence length="576" mass="64057">MERVKASIQRHTPSKETVKQRCTSLKAWELPKQESALAPDYVWTNKDMDPVPPEDQTWTIWTWMAYWATDTINLGTWETASSIIAVGLTWREAIPIMVVGTSCVAIPMVLNGAIGAALHIPFSVIIRSGFGYYWSYFAVISRSILAMFWLGIQGANGAQAMTIMISSIWPSYNNIKDTIGYESQGISTEGMISYFLFWIIQLPLLLIPPTKLRWLFIIKLIAAPITAIAMMGWCVAKAGGGGELFNQTPTVSGSNYAYLWLSCMSSVTGSWATLACNIPDFSRYARSSRGQYIQLPFLPIIFTVCGVLGIVTTSATKVIYGEFYWNPLDILAHWQQSGHGGRAAAFFAALSWYIAQVGTNITANSISAANDLTVLFPRWVNIFRGCIIAAIIGGWVIVPWKILNSASTFLSFMSGYSIFLAPMAGIMASDYWIIKRRRIDVPALYDPKGRYRYFYGVNWQGLIAFLLALCPNIPGLAYAINKNNHITAGAKHLYSFCWLYGFVSSIFIYVTLHKIFPAKASLIEKTIDGVEVVAEAKQYPSDSDDNEKHLGRVQEIQHTAVEGHGFANVDPLHRAK</sequence>
<dbReference type="InterPro" id="IPR001248">
    <property type="entry name" value="Pur-cyt_permease"/>
</dbReference>
<feature type="transmembrane region" description="Helical" evidence="6">
    <location>
        <begin position="214"/>
        <end position="236"/>
    </location>
</feature>
<evidence type="ECO:0000256" key="1">
    <source>
        <dbReference type="ARBA" id="ARBA00004141"/>
    </source>
</evidence>
<keyword evidence="5 6" id="KW-0472">Membrane</keyword>
<keyword evidence="4 6" id="KW-1133">Transmembrane helix</keyword>
<organism evidence="7 8">
    <name type="scientific">Zasmidium cellare ATCC 36951</name>
    <dbReference type="NCBI Taxonomy" id="1080233"/>
    <lineage>
        <taxon>Eukaryota</taxon>
        <taxon>Fungi</taxon>
        <taxon>Dikarya</taxon>
        <taxon>Ascomycota</taxon>
        <taxon>Pezizomycotina</taxon>
        <taxon>Dothideomycetes</taxon>
        <taxon>Dothideomycetidae</taxon>
        <taxon>Mycosphaerellales</taxon>
        <taxon>Mycosphaerellaceae</taxon>
        <taxon>Zasmidium</taxon>
    </lineage>
</organism>
<evidence type="ECO:0000256" key="5">
    <source>
        <dbReference type="ARBA" id="ARBA00023136"/>
    </source>
</evidence>
<dbReference type="GO" id="GO:0005886">
    <property type="term" value="C:plasma membrane"/>
    <property type="evidence" value="ECO:0007669"/>
    <property type="project" value="TreeGrafter"/>
</dbReference>
<feature type="transmembrane region" description="Helical" evidence="6">
    <location>
        <begin position="340"/>
        <end position="361"/>
    </location>
</feature>
<evidence type="ECO:0000313" key="7">
    <source>
        <dbReference type="EMBL" id="KAF2173642.1"/>
    </source>
</evidence>
<dbReference type="Gene3D" id="1.10.4160.10">
    <property type="entry name" value="Hydantoin permease"/>
    <property type="match status" value="1"/>
</dbReference>
<feature type="transmembrane region" description="Helical" evidence="6">
    <location>
        <begin position="382"/>
        <end position="403"/>
    </location>
</feature>
<feature type="transmembrane region" description="Helical" evidence="6">
    <location>
        <begin position="453"/>
        <end position="480"/>
    </location>
</feature>
<dbReference type="PANTHER" id="PTHR30618">
    <property type="entry name" value="NCS1 FAMILY PURINE/PYRIMIDINE TRANSPORTER"/>
    <property type="match status" value="1"/>
</dbReference>
<evidence type="ECO:0000256" key="4">
    <source>
        <dbReference type="ARBA" id="ARBA00022989"/>
    </source>
</evidence>